<name>A0AAE4SAD7_9EURY</name>
<comment type="caution">
    <text evidence="1">The sequence shown here is derived from an EMBL/GenBank/DDBJ whole genome shotgun (WGS) entry which is preliminary data.</text>
</comment>
<dbReference type="RefSeq" id="WP_338094664.1">
    <property type="nucleotide sequence ID" value="NZ_JAWDKA010000008.1"/>
</dbReference>
<dbReference type="InterPro" id="IPR036390">
    <property type="entry name" value="WH_DNA-bd_sf"/>
</dbReference>
<dbReference type="EMBL" id="JAWDKA010000008">
    <property type="protein sequence ID" value="MDV0442251.1"/>
    <property type="molecule type" value="Genomic_DNA"/>
</dbReference>
<dbReference type="AlphaFoldDB" id="A0AAE4SAD7"/>
<evidence type="ECO:0008006" key="3">
    <source>
        <dbReference type="Google" id="ProtNLM"/>
    </source>
</evidence>
<reference evidence="1" key="1">
    <citation type="submission" date="2023-06" db="EMBL/GenBank/DDBJ databases">
        <title>Genome sequence of Methancorpusculaceae sp. Ag1.</title>
        <authorList>
            <person name="Protasov E."/>
            <person name="Platt K."/>
            <person name="Poehlein A."/>
            <person name="Daniel R."/>
            <person name="Brune A."/>
        </authorList>
    </citation>
    <scope>NUCLEOTIDE SEQUENCE</scope>
    <source>
        <strain evidence="1">Ag1</strain>
    </source>
</reference>
<evidence type="ECO:0000313" key="1">
    <source>
        <dbReference type="EMBL" id="MDV0442251.1"/>
    </source>
</evidence>
<protein>
    <recommendedName>
        <fullName evidence="3">MarR family transcriptional regulator</fullName>
    </recommendedName>
</protein>
<gene>
    <name evidence="1" type="ORF">McpAg1_14840</name>
</gene>
<evidence type="ECO:0000313" key="2">
    <source>
        <dbReference type="Proteomes" id="UP001273136"/>
    </source>
</evidence>
<keyword evidence="2" id="KW-1185">Reference proteome</keyword>
<sequence length="89" mass="10058">MKDEEIDWALYHLLPESRPVTISALVEQCGLSREVVEASLERMENNCLIAVMGESVNLLSLSDMLMMNQMMHDSSMPVYIENGVIKAKK</sequence>
<proteinExistence type="predicted"/>
<dbReference type="Proteomes" id="UP001273136">
    <property type="component" value="Unassembled WGS sequence"/>
</dbReference>
<accession>A0AAE4SAD7</accession>
<organism evidence="1 2">
    <name type="scientific">Methanorbis furvi</name>
    <dbReference type="NCBI Taxonomy" id="3028299"/>
    <lineage>
        <taxon>Archaea</taxon>
        <taxon>Methanobacteriati</taxon>
        <taxon>Methanobacteriota</taxon>
        <taxon>Stenosarchaea group</taxon>
        <taxon>Methanomicrobia</taxon>
        <taxon>Methanomicrobiales</taxon>
        <taxon>Methanocorpusculaceae</taxon>
        <taxon>Methanorbis</taxon>
    </lineage>
</organism>
<dbReference type="SUPFAM" id="SSF46785">
    <property type="entry name" value="Winged helix' DNA-binding domain"/>
    <property type="match status" value="1"/>
</dbReference>